<evidence type="ECO:0000313" key="7">
    <source>
        <dbReference type="EMBL" id="GAA1970269.1"/>
    </source>
</evidence>
<dbReference type="PROSITE" id="PS50106">
    <property type="entry name" value="PDZ"/>
    <property type="match status" value="1"/>
</dbReference>
<protein>
    <submittedName>
        <fullName evidence="7">Trypsin-like peptidase domain-containing protein</fullName>
    </submittedName>
</protein>
<feature type="domain" description="PDZ" evidence="6">
    <location>
        <begin position="409"/>
        <end position="495"/>
    </location>
</feature>
<accession>A0ABN2RKB7</accession>
<dbReference type="Pfam" id="PF13180">
    <property type="entry name" value="PDZ_2"/>
    <property type="match status" value="1"/>
</dbReference>
<dbReference type="InterPro" id="IPR001940">
    <property type="entry name" value="Peptidase_S1C"/>
</dbReference>
<name>A0ABN2RKB7_9PSEU</name>
<dbReference type="InterPro" id="IPR036034">
    <property type="entry name" value="PDZ_sf"/>
</dbReference>
<dbReference type="RefSeq" id="WP_344423498.1">
    <property type="nucleotide sequence ID" value="NZ_BAAANN010000020.1"/>
</dbReference>
<dbReference type="SUPFAM" id="SSF50156">
    <property type="entry name" value="PDZ domain-like"/>
    <property type="match status" value="1"/>
</dbReference>
<dbReference type="SMART" id="SM00228">
    <property type="entry name" value="PDZ"/>
    <property type="match status" value="1"/>
</dbReference>
<keyword evidence="5" id="KW-0812">Transmembrane</keyword>
<organism evidence="7 8">
    <name type="scientific">Amycolatopsis minnesotensis</name>
    <dbReference type="NCBI Taxonomy" id="337894"/>
    <lineage>
        <taxon>Bacteria</taxon>
        <taxon>Bacillati</taxon>
        <taxon>Actinomycetota</taxon>
        <taxon>Actinomycetes</taxon>
        <taxon>Pseudonocardiales</taxon>
        <taxon>Pseudonocardiaceae</taxon>
        <taxon>Amycolatopsis</taxon>
    </lineage>
</organism>
<evidence type="ECO:0000313" key="8">
    <source>
        <dbReference type="Proteomes" id="UP001501116"/>
    </source>
</evidence>
<evidence type="ECO:0000256" key="2">
    <source>
        <dbReference type="ARBA" id="ARBA00022670"/>
    </source>
</evidence>
<dbReference type="SUPFAM" id="SSF50494">
    <property type="entry name" value="Trypsin-like serine proteases"/>
    <property type="match status" value="1"/>
</dbReference>
<keyword evidence="5" id="KW-1133">Transmembrane helix</keyword>
<gene>
    <name evidence="7" type="ORF">GCM10009754_50100</name>
</gene>
<keyword evidence="8" id="KW-1185">Reference proteome</keyword>
<evidence type="ECO:0000259" key="6">
    <source>
        <dbReference type="PROSITE" id="PS50106"/>
    </source>
</evidence>
<dbReference type="InterPro" id="IPR001478">
    <property type="entry name" value="PDZ"/>
</dbReference>
<feature type="region of interest" description="Disordered" evidence="4">
    <location>
        <begin position="1"/>
        <end position="118"/>
    </location>
</feature>
<proteinExistence type="inferred from homology"/>
<feature type="transmembrane region" description="Helical" evidence="5">
    <location>
        <begin position="157"/>
        <end position="180"/>
    </location>
</feature>
<dbReference type="Gene3D" id="2.30.42.10">
    <property type="match status" value="1"/>
</dbReference>
<feature type="compositionally biased region" description="Polar residues" evidence="4">
    <location>
        <begin position="51"/>
        <end position="65"/>
    </location>
</feature>
<dbReference type="PANTHER" id="PTHR43343:SF3">
    <property type="entry name" value="PROTEASE DO-LIKE 8, CHLOROPLASTIC"/>
    <property type="match status" value="1"/>
</dbReference>
<comment type="similarity">
    <text evidence="1">Belongs to the peptidase S1C family.</text>
</comment>
<evidence type="ECO:0000256" key="3">
    <source>
        <dbReference type="ARBA" id="ARBA00022801"/>
    </source>
</evidence>
<keyword evidence="3" id="KW-0378">Hydrolase</keyword>
<evidence type="ECO:0000256" key="4">
    <source>
        <dbReference type="SAM" id="MobiDB-lite"/>
    </source>
</evidence>
<keyword evidence="5" id="KW-0472">Membrane</keyword>
<dbReference type="Proteomes" id="UP001501116">
    <property type="component" value="Unassembled WGS sequence"/>
</dbReference>
<keyword evidence="2" id="KW-0645">Protease</keyword>
<feature type="compositionally biased region" description="Basic and acidic residues" evidence="4">
    <location>
        <begin position="1"/>
        <end position="12"/>
    </location>
</feature>
<dbReference type="InterPro" id="IPR051201">
    <property type="entry name" value="Chloro_Bact_Ser_Proteases"/>
</dbReference>
<dbReference type="Pfam" id="PF13365">
    <property type="entry name" value="Trypsin_2"/>
    <property type="match status" value="1"/>
</dbReference>
<reference evidence="7 8" key="1">
    <citation type="journal article" date="2019" name="Int. J. Syst. Evol. Microbiol.">
        <title>The Global Catalogue of Microorganisms (GCM) 10K type strain sequencing project: providing services to taxonomists for standard genome sequencing and annotation.</title>
        <authorList>
            <consortium name="The Broad Institute Genomics Platform"/>
            <consortium name="The Broad Institute Genome Sequencing Center for Infectious Disease"/>
            <person name="Wu L."/>
            <person name="Ma J."/>
        </authorList>
    </citation>
    <scope>NUCLEOTIDE SEQUENCE [LARGE SCALE GENOMIC DNA]</scope>
    <source>
        <strain evidence="7 8">JCM 14545</strain>
    </source>
</reference>
<sequence>MMSEHDPKHAPGEPRLAPRPVVSPPVDPAEAATFGRPRGVDGAFDKLYAPGTQNGAGPKQAQQPPESLAEAFSRPPGAEGIVLQRPSDYTESNGNGRGAEKPLWTPPGDPWRDPGAGAVLASPAVHTEEPREEAEARPKSAMLSLPEVLFGRRVKPVALGLLGVIALLVGAVGGLVGWWLTEQANSLTGSATIAESDAGKERAPGSVADVAKRVSPAVVSIEVLSGQSGVSGSGVLIDPKGYILTNNHVVSLAATDGQAKITTVFLDGSRLEAKIVGTDPKSDLAVIKVNVANPTVLQIGKSGSLQPGDSVIAVGSPLGLENTVTSGIVSALHRPVTAQGENGDPPMAYDAIQTDAPINRGNSGGALVDSTGALIGINTSIRTDAGPGGQGGSIGIGFAIPSDDAVKIAQTLIKSGQVKHADIGVNAASVSANSSEGARVQNVPPGSPAQQAGIAEGDVITKVGDRMVRTAAELTVAVRGHAVGEVVPVQVVRDGRQLTVDVTLGSD</sequence>
<evidence type="ECO:0000256" key="1">
    <source>
        <dbReference type="ARBA" id="ARBA00010541"/>
    </source>
</evidence>
<dbReference type="Gene3D" id="2.40.10.10">
    <property type="entry name" value="Trypsin-like serine proteases"/>
    <property type="match status" value="2"/>
</dbReference>
<dbReference type="PRINTS" id="PR00834">
    <property type="entry name" value="PROTEASES2C"/>
</dbReference>
<evidence type="ECO:0000256" key="5">
    <source>
        <dbReference type="SAM" id="Phobius"/>
    </source>
</evidence>
<comment type="caution">
    <text evidence="7">The sequence shown here is derived from an EMBL/GenBank/DDBJ whole genome shotgun (WGS) entry which is preliminary data.</text>
</comment>
<dbReference type="EMBL" id="BAAANN010000020">
    <property type="protein sequence ID" value="GAA1970269.1"/>
    <property type="molecule type" value="Genomic_DNA"/>
</dbReference>
<dbReference type="InterPro" id="IPR009003">
    <property type="entry name" value="Peptidase_S1_PA"/>
</dbReference>
<dbReference type="PANTHER" id="PTHR43343">
    <property type="entry name" value="PEPTIDASE S12"/>
    <property type="match status" value="1"/>
</dbReference>
<dbReference type="InterPro" id="IPR043504">
    <property type="entry name" value="Peptidase_S1_PA_chymotrypsin"/>
</dbReference>